<protein>
    <submittedName>
        <fullName evidence="1">Uncharacterized protein</fullName>
    </submittedName>
</protein>
<accession>A0A1J8PMG7</accession>
<dbReference type="AlphaFoldDB" id="A0A1J8PMG7"/>
<dbReference type="Proteomes" id="UP000183567">
    <property type="component" value="Unassembled WGS sequence"/>
</dbReference>
<evidence type="ECO:0000313" key="2">
    <source>
        <dbReference type="Proteomes" id="UP000183567"/>
    </source>
</evidence>
<comment type="caution">
    <text evidence="1">The sequence shown here is derived from an EMBL/GenBank/DDBJ whole genome shotgun (WGS) entry which is preliminary data.</text>
</comment>
<dbReference type="OrthoDB" id="1932208at2759"/>
<gene>
    <name evidence="1" type="ORF">AZE42_12245</name>
</gene>
<organism evidence="1 2">
    <name type="scientific">Rhizopogon vesiculosus</name>
    <dbReference type="NCBI Taxonomy" id="180088"/>
    <lineage>
        <taxon>Eukaryota</taxon>
        <taxon>Fungi</taxon>
        <taxon>Dikarya</taxon>
        <taxon>Basidiomycota</taxon>
        <taxon>Agaricomycotina</taxon>
        <taxon>Agaricomycetes</taxon>
        <taxon>Agaricomycetidae</taxon>
        <taxon>Boletales</taxon>
        <taxon>Suillineae</taxon>
        <taxon>Rhizopogonaceae</taxon>
        <taxon>Rhizopogon</taxon>
    </lineage>
</organism>
<name>A0A1J8PMG7_9AGAM</name>
<dbReference type="Gene3D" id="1.10.510.10">
    <property type="entry name" value="Transferase(Phosphotransferase) domain 1"/>
    <property type="match status" value="1"/>
</dbReference>
<evidence type="ECO:0000313" key="1">
    <source>
        <dbReference type="EMBL" id="OJA09003.1"/>
    </source>
</evidence>
<sequence length="115" mass="13254">MESLAYILIYFLRRSLPWASLGSDDQDLILQSKQGTSIHDLYFGIPSKFASFLLFKALLSREENPANIFDWDQPVGIEKCTLEETRPRKRKCESKLPSHRILRSHGRTTRNTSGI</sequence>
<keyword evidence="2" id="KW-1185">Reference proteome</keyword>
<reference evidence="1 2" key="1">
    <citation type="submission" date="2016-03" db="EMBL/GenBank/DDBJ databases">
        <title>Comparative genomics of the ectomycorrhizal sister species Rhizopogon vinicolor and Rhizopogon vesiculosus (Basidiomycota: Boletales) reveals a divergence of the mating type B locus.</title>
        <authorList>
            <person name="Mujic A.B."/>
            <person name="Kuo A."/>
            <person name="Tritt A."/>
            <person name="Lipzen A."/>
            <person name="Chen C."/>
            <person name="Johnson J."/>
            <person name="Sharma A."/>
            <person name="Barry K."/>
            <person name="Grigoriev I.V."/>
            <person name="Spatafora J.W."/>
        </authorList>
    </citation>
    <scope>NUCLEOTIDE SEQUENCE [LARGE SCALE GENOMIC DNA]</scope>
    <source>
        <strain evidence="1 2">AM-OR11-056</strain>
    </source>
</reference>
<dbReference type="EMBL" id="LVVM01006060">
    <property type="protein sequence ID" value="OJA09003.1"/>
    <property type="molecule type" value="Genomic_DNA"/>
</dbReference>
<dbReference type="STRING" id="180088.A0A1J8PMG7"/>
<proteinExistence type="predicted"/>